<name>A0A3N4KZ13_9PEZI</name>
<keyword evidence="7" id="KW-1185">Reference proteome</keyword>
<dbReference type="InterPro" id="IPR004843">
    <property type="entry name" value="Calcineurin-like_PHP"/>
</dbReference>
<keyword evidence="3" id="KW-0378">Hydrolase</keyword>
<feature type="domain" description="5'-Nucleotidase C-terminal" evidence="5">
    <location>
        <begin position="311"/>
        <end position="465"/>
    </location>
</feature>
<dbReference type="InterPro" id="IPR036907">
    <property type="entry name" value="5'-Nucleotdase_C_sf"/>
</dbReference>
<dbReference type="Pfam" id="PF02872">
    <property type="entry name" value="5_nucleotid_C"/>
    <property type="match status" value="1"/>
</dbReference>
<gene>
    <name evidence="6" type="ORF">P167DRAFT_525274</name>
</gene>
<dbReference type="AlphaFoldDB" id="A0A3N4KZ13"/>
<dbReference type="InterPro" id="IPR008334">
    <property type="entry name" value="5'-Nucleotdase_C"/>
</dbReference>
<dbReference type="STRING" id="1392247.A0A3N4KZ13"/>
<keyword evidence="2" id="KW-0732">Signal</keyword>
<dbReference type="PRINTS" id="PR01607">
    <property type="entry name" value="APYRASEFAMLY"/>
</dbReference>
<dbReference type="InterPro" id="IPR029052">
    <property type="entry name" value="Metallo-depent_PP-like"/>
</dbReference>
<evidence type="ECO:0000313" key="6">
    <source>
        <dbReference type="EMBL" id="RPB10985.1"/>
    </source>
</evidence>
<evidence type="ECO:0000256" key="2">
    <source>
        <dbReference type="ARBA" id="ARBA00022729"/>
    </source>
</evidence>
<dbReference type="CDD" id="cd07406">
    <property type="entry name" value="MPP_CG11883_N"/>
    <property type="match status" value="1"/>
</dbReference>
<evidence type="ECO:0000256" key="3">
    <source>
        <dbReference type="RuleBase" id="RU362119"/>
    </source>
</evidence>
<dbReference type="InParanoid" id="A0A3N4KZ13"/>
<dbReference type="GO" id="GO:0000166">
    <property type="term" value="F:nucleotide binding"/>
    <property type="evidence" value="ECO:0007669"/>
    <property type="project" value="UniProtKB-KW"/>
</dbReference>
<dbReference type="GO" id="GO:0009166">
    <property type="term" value="P:nucleotide catabolic process"/>
    <property type="evidence" value="ECO:0007669"/>
    <property type="project" value="InterPro"/>
</dbReference>
<accession>A0A3N4KZ13</accession>
<dbReference type="Gene3D" id="3.60.21.10">
    <property type="match status" value="1"/>
</dbReference>
<dbReference type="PANTHER" id="PTHR11575">
    <property type="entry name" value="5'-NUCLEOTIDASE-RELATED"/>
    <property type="match status" value="1"/>
</dbReference>
<keyword evidence="3" id="KW-0547">Nucleotide-binding</keyword>
<evidence type="ECO:0000313" key="7">
    <source>
        <dbReference type="Proteomes" id="UP000277580"/>
    </source>
</evidence>
<evidence type="ECO:0000259" key="4">
    <source>
        <dbReference type="Pfam" id="PF00149"/>
    </source>
</evidence>
<dbReference type="Gene3D" id="3.90.780.10">
    <property type="entry name" value="5'-Nucleotidase, C-terminal domain"/>
    <property type="match status" value="1"/>
</dbReference>
<reference evidence="6 7" key="1">
    <citation type="journal article" date="2018" name="Nat. Ecol. Evol.">
        <title>Pezizomycetes genomes reveal the molecular basis of ectomycorrhizal truffle lifestyle.</title>
        <authorList>
            <person name="Murat C."/>
            <person name="Payen T."/>
            <person name="Noel B."/>
            <person name="Kuo A."/>
            <person name="Morin E."/>
            <person name="Chen J."/>
            <person name="Kohler A."/>
            <person name="Krizsan K."/>
            <person name="Balestrini R."/>
            <person name="Da Silva C."/>
            <person name="Montanini B."/>
            <person name="Hainaut M."/>
            <person name="Levati E."/>
            <person name="Barry K.W."/>
            <person name="Belfiori B."/>
            <person name="Cichocki N."/>
            <person name="Clum A."/>
            <person name="Dockter R.B."/>
            <person name="Fauchery L."/>
            <person name="Guy J."/>
            <person name="Iotti M."/>
            <person name="Le Tacon F."/>
            <person name="Lindquist E.A."/>
            <person name="Lipzen A."/>
            <person name="Malagnac F."/>
            <person name="Mello A."/>
            <person name="Molinier V."/>
            <person name="Miyauchi S."/>
            <person name="Poulain J."/>
            <person name="Riccioni C."/>
            <person name="Rubini A."/>
            <person name="Sitrit Y."/>
            <person name="Splivallo R."/>
            <person name="Traeger S."/>
            <person name="Wang M."/>
            <person name="Zifcakova L."/>
            <person name="Wipf D."/>
            <person name="Zambonelli A."/>
            <person name="Paolocci F."/>
            <person name="Nowrousian M."/>
            <person name="Ottonello S."/>
            <person name="Baldrian P."/>
            <person name="Spatafora J.W."/>
            <person name="Henrissat B."/>
            <person name="Nagy L.G."/>
            <person name="Aury J.M."/>
            <person name="Wincker P."/>
            <person name="Grigoriev I.V."/>
            <person name="Bonfante P."/>
            <person name="Martin F.M."/>
        </authorList>
    </citation>
    <scope>NUCLEOTIDE SEQUENCE [LARGE SCALE GENOMIC DNA]</scope>
    <source>
        <strain evidence="6 7">CCBAS932</strain>
    </source>
</reference>
<organism evidence="6 7">
    <name type="scientific">Morchella conica CCBAS932</name>
    <dbReference type="NCBI Taxonomy" id="1392247"/>
    <lineage>
        <taxon>Eukaryota</taxon>
        <taxon>Fungi</taxon>
        <taxon>Dikarya</taxon>
        <taxon>Ascomycota</taxon>
        <taxon>Pezizomycotina</taxon>
        <taxon>Pezizomycetes</taxon>
        <taxon>Pezizales</taxon>
        <taxon>Morchellaceae</taxon>
        <taxon>Morchella</taxon>
    </lineage>
</organism>
<dbReference type="SUPFAM" id="SSF55816">
    <property type="entry name" value="5'-nucleotidase (syn. UDP-sugar hydrolase), C-terminal domain"/>
    <property type="match status" value="1"/>
</dbReference>
<feature type="domain" description="Calcineurin-like phosphoesterase" evidence="4">
    <location>
        <begin position="20"/>
        <end position="236"/>
    </location>
</feature>
<dbReference type="EMBL" id="ML119139">
    <property type="protein sequence ID" value="RPB10985.1"/>
    <property type="molecule type" value="Genomic_DNA"/>
</dbReference>
<dbReference type="InterPro" id="IPR041821">
    <property type="entry name" value="CG11883_N"/>
</dbReference>
<evidence type="ECO:0000256" key="1">
    <source>
        <dbReference type="ARBA" id="ARBA00006654"/>
    </source>
</evidence>
<sequence>MATSNSSITYSSGAVGEVDLRLLHFNDIYHIEAGSREPVGGSARFVTLTNHYRDAPEFQGQPALLTFFSGDAFNPSLESTVTKGRHMVPILNKIGTDVACLGNHDLDFGVEQFKHLAEQCNFPWLVANVDDPALGEGVSIGSLSKTFILESSNGLKVGVIGLVEKEWLDTINALPPNLKYTNSSDAARALVPTLRDAGADIIVAVSHQREPNDIKLANDIPAGLIDIILGGHDHHYAHEIINGCHVIRSGCDFKQLSYIEARKKSKDGSKPGWNFDIVRRDITKEIPEDQPTAEIVDELTSNLKAKLSKPIGFTAVDLDARFGTVRASESNLANFVCDVTRSYYSTDCSLMAAGTMRGDQIYPRGVLKLGDIVKCFPFEDPVVVIRIPGASIKKALENGISKLPAFEGRFPHVSNIFYVYNSSLPAGNRIVSCKINGEDLVPDKKYTMATRLYMATGRDGYEALTPEHGGAEFVVDEENGTLISTILRQYFLSLKVMGKWQCGALKEIFGGLRSSQAKKGELMQNHVADAAGADDDNTTLSGLTKRSAHLAESFGKKWANRAGIVDWTSSIAPKLEGRIEDIKSKQEMDK</sequence>
<dbReference type="Pfam" id="PF00149">
    <property type="entry name" value="Metallophos"/>
    <property type="match status" value="1"/>
</dbReference>
<proteinExistence type="inferred from homology"/>
<dbReference type="Proteomes" id="UP000277580">
    <property type="component" value="Unassembled WGS sequence"/>
</dbReference>
<evidence type="ECO:0000259" key="5">
    <source>
        <dbReference type="Pfam" id="PF02872"/>
    </source>
</evidence>
<protein>
    <submittedName>
        <fullName evidence="6">Metallo-dependent phosphatase</fullName>
    </submittedName>
</protein>
<dbReference type="InterPro" id="IPR006179">
    <property type="entry name" value="5_nucleotidase/apyrase"/>
</dbReference>
<comment type="similarity">
    <text evidence="1 3">Belongs to the 5'-nucleotidase family.</text>
</comment>
<dbReference type="PANTHER" id="PTHR11575:SF48">
    <property type="entry name" value="5'-NUCLEOTIDASE"/>
    <property type="match status" value="1"/>
</dbReference>
<dbReference type="OrthoDB" id="10252235at2759"/>
<dbReference type="SUPFAM" id="SSF56300">
    <property type="entry name" value="Metallo-dependent phosphatases"/>
    <property type="match status" value="1"/>
</dbReference>
<dbReference type="GO" id="GO:0016787">
    <property type="term" value="F:hydrolase activity"/>
    <property type="evidence" value="ECO:0007669"/>
    <property type="project" value="UniProtKB-KW"/>
</dbReference>